<dbReference type="GO" id="GO:0009103">
    <property type="term" value="P:lipopolysaccharide biosynthetic process"/>
    <property type="evidence" value="ECO:0007669"/>
    <property type="project" value="TreeGrafter"/>
</dbReference>
<reference evidence="3" key="1">
    <citation type="submission" date="2019-11" db="EMBL/GenBank/DDBJ databases">
        <title>Characterization of Clostridium perfringens isolates from swine manure treated agricultural soils.</title>
        <authorList>
            <person name="Wushke S.T."/>
        </authorList>
    </citation>
    <scope>NUCLEOTIDE SEQUENCE</scope>
    <source>
        <strain evidence="3">X15</strain>
    </source>
</reference>
<dbReference type="PANTHER" id="PTHR46401:SF2">
    <property type="entry name" value="GLYCOSYLTRANSFERASE WBBK-RELATED"/>
    <property type="match status" value="1"/>
</dbReference>
<dbReference type="CDD" id="cd03801">
    <property type="entry name" value="GT4_PimA-like"/>
    <property type="match status" value="1"/>
</dbReference>
<accession>A0AAW9IRP8</accession>
<evidence type="ECO:0000259" key="2">
    <source>
        <dbReference type="Pfam" id="PF00534"/>
    </source>
</evidence>
<sequence length="401" mass="46487">MKNIAIIGPGFLPIPNVKGGAIETLVTQLIEENEKENKFNIDLYTINDYQLNRFKKYKNTKIIQSSTNKVYELVKLKNRILNRICKIIKLQFAVGINDEKIIDSFMNKNYDFVIVENNMNIFKKIHRKNKNYNTKFIFHLHNSIENDPGKSFLASKYIAENSYLILTASNFLKNQFKKYFPKSNVVNLNNCIDFEKFTIYNIEEVLKLKNKFNISDELVIGYSGRIAPEKGLREMLLAFEILVRKKVNIKLIIAGENHFSINNKKMKEINEIYSRIKEKIIFTGYIEHEKIPQIYNICDIILVPSICQEAFGLSALESLACGTPVIATNIGGLKEVISLQVGSLIDINNDLVINLANKIEFFYNNRNELKKKSSKCRNYALENFDNPNKYLIKFSREINFL</sequence>
<dbReference type="Gene3D" id="3.40.50.2000">
    <property type="entry name" value="Glycogen Phosphorylase B"/>
    <property type="match status" value="2"/>
</dbReference>
<feature type="domain" description="Glycosyl transferase family 1" evidence="2">
    <location>
        <begin position="209"/>
        <end position="380"/>
    </location>
</feature>
<dbReference type="Proteomes" id="UP001289066">
    <property type="component" value="Unassembled WGS sequence"/>
</dbReference>
<evidence type="ECO:0000313" key="4">
    <source>
        <dbReference type="Proteomes" id="UP001289066"/>
    </source>
</evidence>
<organism evidence="3 4">
    <name type="scientific">Clostridium perfringens</name>
    <dbReference type="NCBI Taxonomy" id="1502"/>
    <lineage>
        <taxon>Bacteria</taxon>
        <taxon>Bacillati</taxon>
        <taxon>Bacillota</taxon>
        <taxon>Clostridia</taxon>
        <taxon>Eubacteriales</taxon>
        <taxon>Clostridiaceae</taxon>
        <taxon>Clostridium</taxon>
    </lineage>
</organism>
<dbReference type="Pfam" id="PF00534">
    <property type="entry name" value="Glycos_transf_1"/>
    <property type="match status" value="1"/>
</dbReference>
<dbReference type="PANTHER" id="PTHR46401">
    <property type="entry name" value="GLYCOSYLTRANSFERASE WBBK-RELATED"/>
    <property type="match status" value="1"/>
</dbReference>
<name>A0AAW9IRP8_CLOPF</name>
<dbReference type="AlphaFoldDB" id="A0AAW9IRP8"/>
<dbReference type="GO" id="GO:0016757">
    <property type="term" value="F:glycosyltransferase activity"/>
    <property type="evidence" value="ECO:0007669"/>
    <property type="project" value="InterPro"/>
</dbReference>
<dbReference type="RefSeq" id="WP_322412431.1">
    <property type="nucleotide sequence ID" value="NZ_WNVG01000025.1"/>
</dbReference>
<evidence type="ECO:0000313" key="3">
    <source>
        <dbReference type="EMBL" id="MDZ5032849.1"/>
    </source>
</evidence>
<keyword evidence="1" id="KW-0808">Transferase</keyword>
<comment type="caution">
    <text evidence="3">The sequence shown here is derived from an EMBL/GenBank/DDBJ whole genome shotgun (WGS) entry which is preliminary data.</text>
</comment>
<evidence type="ECO:0000256" key="1">
    <source>
        <dbReference type="ARBA" id="ARBA00022679"/>
    </source>
</evidence>
<protein>
    <submittedName>
        <fullName evidence="3">Glycosyltransferase</fullName>
    </submittedName>
</protein>
<dbReference type="SUPFAM" id="SSF53756">
    <property type="entry name" value="UDP-Glycosyltransferase/glycogen phosphorylase"/>
    <property type="match status" value="1"/>
</dbReference>
<dbReference type="EMBL" id="WNVG01000025">
    <property type="protein sequence ID" value="MDZ5032849.1"/>
    <property type="molecule type" value="Genomic_DNA"/>
</dbReference>
<dbReference type="InterPro" id="IPR001296">
    <property type="entry name" value="Glyco_trans_1"/>
</dbReference>
<proteinExistence type="predicted"/>
<gene>
    <name evidence="3" type="ORF">GNF81_08610</name>
</gene>